<dbReference type="InterPro" id="IPR036059">
    <property type="entry name" value="TldD/PmbA_sf"/>
</dbReference>
<dbReference type="InterPro" id="IPR002510">
    <property type="entry name" value="Metalloprtase-TldD/E_N"/>
</dbReference>
<comment type="caution">
    <text evidence="4">The sequence shown here is derived from an EMBL/GenBank/DDBJ whole genome shotgun (WGS) entry which is preliminary data.</text>
</comment>
<dbReference type="GO" id="GO:0005829">
    <property type="term" value="C:cytosol"/>
    <property type="evidence" value="ECO:0007669"/>
    <property type="project" value="TreeGrafter"/>
</dbReference>
<feature type="domain" description="Metalloprotease TldD/E C-terminal" evidence="3">
    <location>
        <begin position="217"/>
        <end position="431"/>
    </location>
</feature>
<dbReference type="Proteomes" id="UP000707356">
    <property type="component" value="Unassembled WGS sequence"/>
</dbReference>
<protein>
    <submittedName>
        <fullName evidence="4">TldD/PmbA family protein</fullName>
    </submittedName>
</protein>
<accession>A0A951P912</accession>
<evidence type="ECO:0000259" key="3">
    <source>
        <dbReference type="Pfam" id="PF19289"/>
    </source>
</evidence>
<proteinExistence type="inferred from homology"/>
<dbReference type="InterPro" id="IPR045569">
    <property type="entry name" value="Metalloprtase-TldD/E_C"/>
</dbReference>
<dbReference type="EMBL" id="JAHHHV010000035">
    <property type="protein sequence ID" value="MBW4465236.1"/>
    <property type="molecule type" value="Genomic_DNA"/>
</dbReference>
<feature type="domain" description="Metalloprotease TldD/E N-terminal" evidence="2">
    <location>
        <begin position="25"/>
        <end position="85"/>
    </location>
</feature>
<gene>
    <name evidence="4" type="ORF">KME07_07320</name>
</gene>
<evidence type="ECO:0000256" key="1">
    <source>
        <dbReference type="ARBA" id="ARBA00005836"/>
    </source>
</evidence>
<organism evidence="4 5">
    <name type="scientific">Pegethrix bostrychoides GSE-TBD4-15B</name>
    <dbReference type="NCBI Taxonomy" id="2839662"/>
    <lineage>
        <taxon>Bacteria</taxon>
        <taxon>Bacillati</taxon>
        <taxon>Cyanobacteriota</taxon>
        <taxon>Cyanophyceae</taxon>
        <taxon>Oculatellales</taxon>
        <taxon>Oculatellaceae</taxon>
        <taxon>Pegethrix</taxon>
    </lineage>
</organism>
<name>A0A951P912_9CYAN</name>
<dbReference type="AlphaFoldDB" id="A0A951P912"/>
<dbReference type="Pfam" id="PF01523">
    <property type="entry name" value="PmbA_TldD_1st"/>
    <property type="match status" value="1"/>
</dbReference>
<evidence type="ECO:0000313" key="4">
    <source>
        <dbReference type="EMBL" id="MBW4465236.1"/>
    </source>
</evidence>
<dbReference type="GO" id="GO:0006508">
    <property type="term" value="P:proteolysis"/>
    <property type="evidence" value="ECO:0007669"/>
    <property type="project" value="InterPro"/>
</dbReference>
<comment type="similarity">
    <text evidence="1">Belongs to the peptidase U62 family.</text>
</comment>
<reference evidence="4" key="1">
    <citation type="submission" date="2021-05" db="EMBL/GenBank/DDBJ databases">
        <authorList>
            <person name="Pietrasiak N."/>
            <person name="Ward R."/>
            <person name="Stajich J.E."/>
            <person name="Kurbessoian T."/>
        </authorList>
    </citation>
    <scope>NUCLEOTIDE SEQUENCE</scope>
    <source>
        <strain evidence="4">GSE-TBD4-15B</strain>
    </source>
</reference>
<dbReference type="GO" id="GO:0008237">
    <property type="term" value="F:metallopeptidase activity"/>
    <property type="evidence" value="ECO:0007669"/>
    <property type="project" value="InterPro"/>
</dbReference>
<sequence length="433" mass="46557">MIDPQQGRMAEQLLELALRSGAEAAEVFESYSLSRPVFFEANRLKQLESSQSEGIALRLWRDGCPGLSVAYGPVDPKILVDRALALSQLNPPETLELNAATQVQYPDLGSAVAVETLVDWGRQTIDLIRAAYPELLCTLEWECDAETTRLVNSQGLDCGYTDTTLSCFASAEWVRGDDFLSVSDGQTERHQLNPVALAEQIIQRLSWAERTAVAPSRRMPVLFTAKAADMLWGTVQAAINGKQVVERSSPWSDRIGEQVTSTAVTVSQQPESGPFSCPFDDEGTATRAITFIQSGVLQLFYTDRSIGRSLGSGTTGNGFRPSLGSYPTPGGFNFVIQSGTQSLSELIATMGTGLVVDQMLGGGAGMSGEFSVNVELGYWVEQGEIVGRVKDTMVSGNVYAALKQIVLGGDAEWNGACYTPSIIVEGLSVTGRG</sequence>
<evidence type="ECO:0000259" key="2">
    <source>
        <dbReference type="Pfam" id="PF01523"/>
    </source>
</evidence>
<dbReference type="InterPro" id="IPR047657">
    <property type="entry name" value="PmbA"/>
</dbReference>
<evidence type="ECO:0000313" key="5">
    <source>
        <dbReference type="Proteomes" id="UP000707356"/>
    </source>
</evidence>
<dbReference type="PANTHER" id="PTHR43421">
    <property type="entry name" value="METALLOPROTEASE PMBA"/>
    <property type="match status" value="1"/>
</dbReference>
<dbReference type="PANTHER" id="PTHR43421:SF1">
    <property type="entry name" value="METALLOPROTEASE PMBA"/>
    <property type="match status" value="1"/>
</dbReference>
<dbReference type="SUPFAM" id="SSF111283">
    <property type="entry name" value="Putative modulator of DNA gyrase, PmbA/TldD"/>
    <property type="match status" value="1"/>
</dbReference>
<dbReference type="InterPro" id="IPR035068">
    <property type="entry name" value="TldD/PmbA_N"/>
</dbReference>
<dbReference type="Pfam" id="PF19289">
    <property type="entry name" value="PmbA_TldD_3rd"/>
    <property type="match status" value="1"/>
</dbReference>
<dbReference type="Gene3D" id="3.30.2290.10">
    <property type="entry name" value="PmbA/TldD superfamily"/>
    <property type="match status" value="1"/>
</dbReference>
<reference evidence="4" key="2">
    <citation type="journal article" date="2022" name="Microbiol. Resour. Announc.">
        <title>Metagenome Sequencing to Explore Phylogenomics of Terrestrial Cyanobacteria.</title>
        <authorList>
            <person name="Ward R.D."/>
            <person name="Stajich J.E."/>
            <person name="Johansen J.R."/>
            <person name="Huntemann M."/>
            <person name="Clum A."/>
            <person name="Foster B."/>
            <person name="Foster B."/>
            <person name="Roux S."/>
            <person name="Palaniappan K."/>
            <person name="Varghese N."/>
            <person name="Mukherjee S."/>
            <person name="Reddy T.B.K."/>
            <person name="Daum C."/>
            <person name="Copeland A."/>
            <person name="Chen I.A."/>
            <person name="Ivanova N.N."/>
            <person name="Kyrpides N.C."/>
            <person name="Shapiro N."/>
            <person name="Eloe-Fadrosh E.A."/>
            <person name="Pietrasiak N."/>
        </authorList>
    </citation>
    <scope>NUCLEOTIDE SEQUENCE</scope>
    <source>
        <strain evidence="4">GSE-TBD4-15B</strain>
    </source>
</reference>